<dbReference type="InterPro" id="IPR050581">
    <property type="entry name" value="CRR_secretory_protein"/>
</dbReference>
<keyword evidence="3 6" id="KW-0732">Signal</keyword>
<dbReference type="PANTHER" id="PTHR32411">
    <property type="entry name" value="CYSTEINE-RICH REPEAT SECRETORY PROTEIN 38-RELATED"/>
    <property type="match status" value="1"/>
</dbReference>
<evidence type="ECO:0000256" key="2">
    <source>
        <dbReference type="ARBA" id="ARBA00022525"/>
    </source>
</evidence>
<evidence type="ECO:0000313" key="8">
    <source>
        <dbReference type="EMBL" id="VVB16702.1"/>
    </source>
</evidence>
<dbReference type="EMBL" id="CABITT030000008">
    <property type="protein sequence ID" value="VVB16702.1"/>
    <property type="molecule type" value="Genomic_DNA"/>
</dbReference>
<feature type="signal peptide" evidence="6">
    <location>
        <begin position="1"/>
        <end position="28"/>
    </location>
</feature>
<comment type="caution">
    <text evidence="8">The sequence shown here is derived from an EMBL/GenBank/DDBJ whole genome shotgun (WGS) entry which is preliminary data.</text>
</comment>
<sequence length="109" mass="12024">MCILYSLSKHIVFVHILALQVLTRSVSSLNLTNAYLHHKCLDRKGKYQPGSEFEKHFTDVTESVPTVLNEEIAMSVGTAPNVITIIFQCRGDSYGSKCRSCYATAVAGV</sequence>
<evidence type="ECO:0000256" key="1">
    <source>
        <dbReference type="ARBA" id="ARBA00004613"/>
    </source>
</evidence>
<evidence type="ECO:0000256" key="4">
    <source>
        <dbReference type="ARBA" id="ARBA00022737"/>
    </source>
</evidence>
<dbReference type="InterPro" id="IPR002902">
    <property type="entry name" value="GNK2"/>
</dbReference>
<proteinExistence type="inferred from homology"/>
<protein>
    <recommendedName>
        <fullName evidence="7">Gnk2-homologous domain-containing protein</fullName>
    </recommendedName>
</protein>
<dbReference type="PROSITE" id="PS51473">
    <property type="entry name" value="GNK2"/>
    <property type="match status" value="1"/>
</dbReference>
<evidence type="ECO:0000256" key="6">
    <source>
        <dbReference type="SAM" id="SignalP"/>
    </source>
</evidence>
<feature type="domain" description="Gnk2-homologous" evidence="7">
    <location>
        <begin position="35"/>
        <end position="109"/>
    </location>
</feature>
<gene>
    <name evidence="8" type="ORF">ANE_LOCUS27146</name>
</gene>
<dbReference type="GO" id="GO:0005576">
    <property type="term" value="C:extracellular region"/>
    <property type="evidence" value="ECO:0007669"/>
    <property type="project" value="UniProtKB-SubCell"/>
</dbReference>
<accession>A0A565CSZ2</accession>
<evidence type="ECO:0000259" key="7">
    <source>
        <dbReference type="PROSITE" id="PS51473"/>
    </source>
</evidence>
<keyword evidence="2" id="KW-0964">Secreted</keyword>
<organism evidence="8 9">
    <name type="scientific">Arabis nemorensis</name>
    <dbReference type="NCBI Taxonomy" id="586526"/>
    <lineage>
        <taxon>Eukaryota</taxon>
        <taxon>Viridiplantae</taxon>
        <taxon>Streptophyta</taxon>
        <taxon>Embryophyta</taxon>
        <taxon>Tracheophyta</taxon>
        <taxon>Spermatophyta</taxon>
        <taxon>Magnoliopsida</taxon>
        <taxon>eudicotyledons</taxon>
        <taxon>Gunneridae</taxon>
        <taxon>Pentapetalae</taxon>
        <taxon>rosids</taxon>
        <taxon>malvids</taxon>
        <taxon>Brassicales</taxon>
        <taxon>Brassicaceae</taxon>
        <taxon>Arabideae</taxon>
        <taxon>Arabis</taxon>
    </lineage>
</organism>
<evidence type="ECO:0000256" key="3">
    <source>
        <dbReference type="ARBA" id="ARBA00022729"/>
    </source>
</evidence>
<evidence type="ECO:0000256" key="5">
    <source>
        <dbReference type="ARBA" id="ARBA00038515"/>
    </source>
</evidence>
<keyword evidence="9" id="KW-1185">Reference proteome</keyword>
<dbReference type="PANTHER" id="PTHR32411:SF43">
    <property type="entry name" value="CYSTEINE-RICH REPEAT SECRETORY PROTEIN 38"/>
    <property type="match status" value="1"/>
</dbReference>
<keyword evidence="4" id="KW-0677">Repeat</keyword>
<evidence type="ECO:0000313" key="9">
    <source>
        <dbReference type="Proteomes" id="UP000489600"/>
    </source>
</evidence>
<dbReference type="Pfam" id="PF01657">
    <property type="entry name" value="Stress-antifung"/>
    <property type="match status" value="1"/>
</dbReference>
<dbReference type="CDD" id="cd23509">
    <property type="entry name" value="Gnk2-like"/>
    <property type="match status" value="1"/>
</dbReference>
<dbReference type="InterPro" id="IPR038408">
    <property type="entry name" value="GNK2_sf"/>
</dbReference>
<comment type="similarity">
    <text evidence="5">Belongs to the cysteine-rich repeat secretory protein family.</text>
</comment>
<dbReference type="AlphaFoldDB" id="A0A565CSZ2"/>
<name>A0A565CSZ2_9BRAS</name>
<dbReference type="Gene3D" id="3.30.430.20">
    <property type="entry name" value="Gnk2 domain, C-X8-C-X2-C motif"/>
    <property type="match status" value="1"/>
</dbReference>
<comment type="subcellular location">
    <subcellularLocation>
        <location evidence="1">Secreted</location>
    </subcellularLocation>
</comment>
<feature type="chain" id="PRO_5021883129" description="Gnk2-homologous domain-containing protein" evidence="6">
    <location>
        <begin position="29"/>
        <end position="109"/>
    </location>
</feature>
<dbReference type="Proteomes" id="UP000489600">
    <property type="component" value="Unassembled WGS sequence"/>
</dbReference>
<reference evidence="8" key="1">
    <citation type="submission" date="2019-07" db="EMBL/GenBank/DDBJ databases">
        <authorList>
            <person name="Dittberner H."/>
        </authorList>
    </citation>
    <scope>NUCLEOTIDE SEQUENCE [LARGE SCALE GENOMIC DNA]</scope>
</reference>
<dbReference type="OrthoDB" id="1110548at2759"/>